<organism evidence="2 3">
    <name type="scientific">Bradyrhizobium yuanmingense</name>
    <dbReference type="NCBI Taxonomy" id="108015"/>
    <lineage>
        <taxon>Bacteria</taxon>
        <taxon>Pseudomonadati</taxon>
        <taxon>Pseudomonadota</taxon>
        <taxon>Alphaproteobacteria</taxon>
        <taxon>Hyphomicrobiales</taxon>
        <taxon>Nitrobacteraceae</taxon>
        <taxon>Bradyrhizobium</taxon>
    </lineage>
</organism>
<comment type="caution">
    <text evidence="2">The sequence shown here is derived from an EMBL/GenBank/DDBJ whole genome shotgun (WGS) entry which is preliminary data.</text>
</comment>
<evidence type="ECO:0000259" key="1">
    <source>
        <dbReference type="Pfam" id="PF13701"/>
    </source>
</evidence>
<evidence type="ECO:0000313" key="2">
    <source>
        <dbReference type="EMBL" id="MEY9473235.1"/>
    </source>
</evidence>
<dbReference type="Proteomes" id="UP001565474">
    <property type="component" value="Unassembled WGS sequence"/>
</dbReference>
<dbReference type="EMBL" id="JBGBZN010000002">
    <property type="protein sequence ID" value="MEY9473235.1"/>
    <property type="molecule type" value="Genomic_DNA"/>
</dbReference>
<accession>A0ABV4GMR4</accession>
<gene>
    <name evidence="2" type="ORF">ABH992_005634</name>
</gene>
<dbReference type="RefSeq" id="WP_036046387.1">
    <property type="nucleotide sequence ID" value="NZ_JBGBYD010000002.1"/>
</dbReference>
<dbReference type="Pfam" id="PF13701">
    <property type="entry name" value="DDE_Tnp_1_4"/>
    <property type="match status" value="1"/>
</dbReference>
<name>A0ABV4GMR4_9BRAD</name>
<proteinExistence type="predicted"/>
<feature type="domain" description="Transposase DDE" evidence="1">
    <location>
        <begin position="28"/>
        <end position="86"/>
    </location>
</feature>
<sequence>MNSCFVRKRYLKPVRQLVNADISAKRYTFAREPLMAWCEDNHVDYLFGFARNTRLLAMVADELTAAQATAERTDQPARRFKDFQWSFKMNAFWAPENFEPSSFFAPPGRGNREKL</sequence>
<reference evidence="2 3" key="1">
    <citation type="submission" date="2024-07" db="EMBL/GenBank/DDBJ databases">
        <title>Genomic Encyclopedia of Type Strains, Phase V (KMG-V): Genome sequencing to study the core and pangenomes of soil and plant-associated prokaryotes.</title>
        <authorList>
            <person name="Whitman W."/>
        </authorList>
    </citation>
    <scope>NUCLEOTIDE SEQUENCE [LARGE SCALE GENOMIC DNA]</scope>
    <source>
        <strain evidence="2 3">USDA 222</strain>
    </source>
</reference>
<protein>
    <recommendedName>
        <fullName evidence="1">Transposase DDE domain-containing protein</fullName>
    </recommendedName>
</protein>
<keyword evidence="3" id="KW-1185">Reference proteome</keyword>
<evidence type="ECO:0000313" key="3">
    <source>
        <dbReference type="Proteomes" id="UP001565474"/>
    </source>
</evidence>
<dbReference type="InterPro" id="IPR025668">
    <property type="entry name" value="Tnp_DDE_dom"/>
</dbReference>